<dbReference type="Pfam" id="PF08819">
    <property type="entry name" value="DUF1802"/>
    <property type="match status" value="1"/>
</dbReference>
<accession>A0A6J4M4V0</accession>
<dbReference type="InterPro" id="IPR014923">
    <property type="entry name" value="DUF1802"/>
</dbReference>
<reference evidence="1" key="1">
    <citation type="submission" date="2020-02" db="EMBL/GenBank/DDBJ databases">
        <authorList>
            <person name="Meier V. D."/>
        </authorList>
    </citation>
    <scope>NUCLEOTIDE SEQUENCE</scope>
    <source>
        <strain evidence="1">AVDCRST_MAG11</strain>
    </source>
</reference>
<name>A0A6J4M4V0_9BACT</name>
<organism evidence="1">
    <name type="scientific">uncultured Gemmatimonadaceae bacterium</name>
    <dbReference type="NCBI Taxonomy" id="246130"/>
    <lineage>
        <taxon>Bacteria</taxon>
        <taxon>Pseudomonadati</taxon>
        <taxon>Gemmatimonadota</taxon>
        <taxon>Gemmatimonadia</taxon>
        <taxon>Gemmatimonadales</taxon>
        <taxon>Gemmatimonadaceae</taxon>
        <taxon>environmental samples</taxon>
    </lineage>
</organism>
<protein>
    <recommendedName>
        <fullName evidence="2">DUF1802 family protein</fullName>
    </recommendedName>
</protein>
<gene>
    <name evidence="1" type="ORF">AVDCRST_MAG11-3471</name>
</gene>
<dbReference type="AlphaFoldDB" id="A0A6J4M4V0"/>
<evidence type="ECO:0000313" key="1">
    <source>
        <dbReference type="EMBL" id="CAA9350202.1"/>
    </source>
</evidence>
<proteinExistence type="predicted"/>
<evidence type="ECO:0008006" key="2">
    <source>
        <dbReference type="Google" id="ProtNLM"/>
    </source>
</evidence>
<sequence>MPPDPERTALKEWAVLVDAMARGDIVAMVRKGGIREQRAGFSVRHGRFLFYPTYFHEKAAELAPRFLPTLDAAHARRPPEGEIRLEYLADVAAVWRVDDVRRLRAVEGEHGLTPAAAEARFHYKNRPGVQVVAARVLRLPEPAHVPEARRYGGCVSWVELDAAVDVAGARPVLDAAAFDACVARLRAALGDPAAEVA</sequence>
<dbReference type="EMBL" id="CADCTU010000752">
    <property type="protein sequence ID" value="CAA9350202.1"/>
    <property type="molecule type" value="Genomic_DNA"/>
</dbReference>